<evidence type="ECO:0000256" key="5">
    <source>
        <dbReference type="ARBA" id="ARBA00022793"/>
    </source>
</evidence>
<evidence type="ECO:0000256" key="8">
    <source>
        <dbReference type="ARBA" id="ARBA00038886"/>
    </source>
</evidence>
<dbReference type="Gene3D" id="3.40.640.10">
    <property type="entry name" value="Type I PLP-dependent aspartate aminotransferase-like (Major domain)"/>
    <property type="match status" value="1"/>
</dbReference>
<evidence type="ECO:0000313" key="14">
    <source>
        <dbReference type="Proteomes" id="UP001497382"/>
    </source>
</evidence>
<dbReference type="PRINTS" id="PR00800">
    <property type="entry name" value="YHDCRBOXLASE"/>
</dbReference>
<keyword evidence="7 12" id="KW-0456">Lyase</keyword>
<dbReference type="SUPFAM" id="SSF53383">
    <property type="entry name" value="PLP-dependent transferases"/>
    <property type="match status" value="1"/>
</dbReference>
<dbReference type="FunFam" id="3.90.1150.10:FF:000018">
    <property type="entry name" value="Histidine decarboxylase"/>
    <property type="match status" value="1"/>
</dbReference>
<comment type="subunit">
    <text evidence="3">Homodimer.</text>
</comment>
<dbReference type="GO" id="GO:0005737">
    <property type="term" value="C:cytoplasm"/>
    <property type="evidence" value="ECO:0007669"/>
    <property type="project" value="TreeGrafter"/>
</dbReference>
<comment type="caution">
    <text evidence="13">The sequence shown here is derived from an EMBL/GenBank/DDBJ whole genome shotgun (WGS) entry which is preliminary data.</text>
</comment>
<keyword evidence="5" id="KW-0210">Decarboxylase</keyword>
<dbReference type="PANTHER" id="PTHR11999:SF167">
    <property type="entry name" value="AROMATIC-L-AMINO-ACID DECARBOXYLASE"/>
    <property type="match status" value="1"/>
</dbReference>
<dbReference type="Proteomes" id="UP001497382">
    <property type="component" value="Unassembled WGS sequence"/>
</dbReference>
<name>A0AAV2ANP4_9ARAC</name>
<evidence type="ECO:0000313" key="13">
    <source>
        <dbReference type="EMBL" id="CAL1285577.1"/>
    </source>
</evidence>
<dbReference type="Gene3D" id="1.20.1340.10">
    <property type="entry name" value="dopa decarboxylase, N-terminal domain"/>
    <property type="match status" value="1"/>
</dbReference>
<dbReference type="InterPro" id="IPR002129">
    <property type="entry name" value="PyrdxlP-dep_de-COase"/>
</dbReference>
<feature type="modified residue" description="N6-(pyridoxal phosphate)lysine" evidence="11">
    <location>
        <position position="304"/>
    </location>
</feature>
<dbReference type="Gene3D" id="3.90.1150.10">
    <property type="entry name" value="Aspartate Aminotransferase, domain 1"/>
    <property type="match status" value="1"/>
</dbReference>
<sequence length="475" mass="54168">MDADEFRKCGKELVDMVASYLETLRQLPVLPDVQPGYIRDLVPNEAPEKAEKWQDVLKDVEKVIIPGMTHWNSPHFHAYFPTSNSYPAMCAEILGSALTCIGFTWMSSPACTELEIVMMDWLGKALQLPEHFLFESKGKGGGVIQGTASEATLVALLAARSRTLALTEGAKLENLVSYASDQVNYIYFSQTSHSSVERAALLGAVKMRLLPADENLSLRGETLERAIREDRERGKIPFYVVATLGTTSTCAFDNLREIGQICQREKIWLHIDAAYAGSSFICPEFRPFLDGVEYADSFNFNPHKWLLVNFDCSAMWVKNQTEITEAFSVNPTYLKHDKEGQIPDYRHWQIPLGRRFRSLKVWFVLRMYGMEGLRKHIRTHVHLAKEFEKLVLSDDRFEVVSPVHLGLVCFRRKGPNSVNEDLLKRVNARRKIHITPTVVRDKYIIRFAICSRYTTLEDVDFAWREIQLVSSGLLP</sequence>
<accession>A0AAV2ANP4</accession>
<dbReference type="InterPro" id="IPR021115">
    <property type="entry name" value="Pyridoxal-P_BS"/>
</dbReference>
<protein>
    <recommendedName>
        <fullName evidence="9">Aromatic-L-amino-acid decarboxylase</fullName>
        <ecNumber evidence="8">4.1.1.28</ecNumber>
    </recommendedName>
    <alternativeName>
        <fullName evidence="10">DOPA decarboxylase</fullName>
    </alternativeName>
</protein>
<evidence type="ECO:0000256" key="2">
    <source>
        <dbReference type="ARBA" id="ARBA00009533"/>
    </source>
</evidence>
<dbReference type="FunFam" id="1.20.1340.10:FF:000001">
    <property type="entry name" value="Histidine decarboxylase"/>
    <property type="match status" value="1"/>
</dbReference>
<evidence type="ECO:0000256" key="10">
    <source>
        <dbReference type="ARBA" id="ARBA00041275"/>
    </source>
</evidence>
<keyword evidence="14" id="KW-1185">Reference proteome</keyword>
<dbReference type="GO" id="GO:0006520">
    <property type="term" value="P:amino acid metabolic process"/>
    <property type="evidence" value="ECO:0007669"/>
    <property type="project" value="InterPro"/>
</dbReference>
<evidence type="ECO:0000256" key="9">
    <source>
        <dbReference type="ARBA" id="ARBA00040968"/>
    </source>
</evidence>
<dbReference type="GO" id="GO:0019752">
    <property type="term" value="P:carboxylic acid metabolic process"/>
    <property type="evidence" value="ECO:0007669"/>
    <property type="project" value="InterPro"/>
</dbReference>
<dbReference type="InterPro" id="IPR015424">
    <property type="entry name" value="PyrdxlP-dep_Trfase"/>
</dbReference>
<dbReference type="GO" id="GO:0042423">
    <property type="term" value="P:catecholamine biosynthetic process"/>
    <property type="evidence" value="ECO:0007669"/>
    <property type="project" value="UniProtKB-KW"/>
</dbReference>
<evidence type="ECO:0000256" key="4">
    <source>
        <dbReference type="ARBA" id="ARBA00022584"/>
    </source>
</evidence>
<comment type="cofactor">
    <cofactor evidence="1 11 12">
        <name>pyridoxal 5'-phosphate</name>
        <dbReference type="ChEBI" id="CHEBI:597326"/>
    </cofactor>
</comment>
<dbReference type="EC" id="4.1.1.28" evidence="8"/>
<proteinExistence type="inferred from homology"/>
<evidence type="ECO:0000256" key="6">
    <source>
        <dbReference type="ARBA" id="ARBA00022898"/>
    </source>
</evidence>
<dbReference type="AlphaFoldDB" id="A0AAV2ANP4"/>
<dbReference type="PROSITE" id="PS00392">
    <property type="entry name" value="DDC_GAD_HDC_YDC"/>
    <property type="match status" value="1"/>
</dbReference>
<dbReference type="InterPro" id="IPR010977">
    <property type="entry name" value="Aromatic_deC"/>
</dbReference>
<dbReference type="FunFam" id="3.40.640.10:FF:000025">
    <property type="entry name" value="Histidine decarboxylase"/>
    <property type="match status" value="1"/>
</dbReference>
<evidence type="ECO:0000256" key="11">
    <source>
        <dbReference type="PIRSR" id="PIRSR602129-50"/>
    </source>
</evidence>
<dbReference type="GO" id="GO:0004058">
    <property type="term" value="F:aromatic-L-amino-acid decarboxylase activity"/>
    <property type="evidence" value="ECO:0007669"/>
    <property type="project" value="UniProtKB-EC"/>
</dbReference>
<evidence type="ECO:0000256" key="3">
    <source>
        <dbReference type="ARBA" id="ARBA00011738"/>
    </source>
</evidence>
<gene>
    <name evidence="13" type="ORF">LARSCL_LOCUS13788</name>
</gene>
<keyword evidence="4" id="KW-0127">Catecholamine biosynthesis</keyword>
<reference evidence="13 14" key="1">
    <citation type="submission" date="2024-04" db="EMBL/GenBank/DDBJ databases">
        <authorList>
            <person name="Rising A."/>
            <person name="Reimegard J."/>
            <person name="Sonavane S."/>
            <person name="Akerstrom W."/>
            <person name="Nylinder S."/>
            <person name="Hedman E."/>
            <person name="Kallberg Y."/>
        </authorList>
    </citation>
    <scope>NUCLEOTIDE SEQUENCE [LARGE SCALE GENOMIC DNA]</scope>
</reference>
<dbReference type="Pfam" id="PF00282">
    <property type="entry name" value="Pyridoxal_deC"/>
    <property type="match status" value="1"/>
</dbReference>
<dbReference type="InterPro" id="IPR015421">
    <property type="entry name" value="PyrdxlP-dep_Trfase_major"/>
</dbReference>
<evidence type="ECO:0000256" key="1">
    <source>
        <dbReference type="ARBA" id="ARBA00001933"/>
    </source>
</evidence>
<keyword evidence="6 11" id="KW-0663">Pyridoxal phosphate</keyword>
<comment type="similarity">
    <text evidence="2 12">Belongs to the group II decarboxylase family.</text>
</comment>
<evidence type="ECO:0000256" key="12">
    <source>
        <dbReference type="RuleBase" id="RU000382"/>
    </source>
</evidence>
<dbReference type="CDD" id="cd06450">
    <property type="entry name" value="DOPA_deC_like"/>
    <property type="match status" value="1"/>
</dbReference>
<dbReference type="EMBL" id="CAXIEN010000192">
    <property type="protein sequence ID" value="CAL1285577.1"/>
    <property type="molecule type" value="Genomic_DNA"/>
</dbReference>
<organism evidence="13 14">
    <name type="scientific">Larinioides sclopetarius</name>
    <dbReference type="NCBI Taxonomy" id="280406"/>
    <lineage>
        <taxon>Eukaryota</taxon>
        <taxon>Metazoa</taxon>
        <taxon>Ecdysozoa</taxon>
        <taxon>Arthropoda</taxon>
        <taxon>Chelicerata</taxon>
        <taxon>Arachnida</taxon>
        <taxon>Araneae</taxon>
        <taxon>Araneomorphae</taxon>
        <taxon>Entelegynae</taxon>
        <taxon>Araneoidea</taxon>
        <taxon>Araneidae</taxon>
        <taxon>Larinioides</taxon>
    </lineage>
</organism>
<dbReference type="GO" id="GO:0042427">
    <property type="term" value="P:serotonin biosynthetic process"/>
    <property type="evidence" value="ECO:0007669"/>
    <property type="project" value="TreeGrafter"/>
</dbReference>
<dbReference type="PANTHER" id="PTHR11999">
    <property type="entry name" value="GROUP II PYRIDOXAL-5-PHOSPHATE DECARBOXYLASE"/>
    <property type="match status" value="1"/>
</dbReference>
<evidence type="ECO:0000256" key="7">
    <source>
        <dbReference type="ARBA" id="ARBA00023239"/>
    </source>
</evidence>
<dbReference type="InterPro" id="IPR015422">
    <property type="entry name" value="PyrdxlP-dep_Trfase_small"/>
</dbReference>
<dbReference type="GO" id="GO:0030170">
    <property type="term" value="F:pyridoxal phosphate binding"/>
    <property type="evidence" value="ECO:0007669"/>
    <property type="project" value="InterPro"/>
</dbReference>